<organism evidence="1 2">
    <name type="scientific">Acidimangrovimonas pyrenivorans</name>
    <dbReference type="NCBI Taxonomy" id="2030798"/>
    <lineage>
        <taxon>Bacteria</taxon>
        <taxon>Pseudomonadati</taxon>
        <taxon>Pseudomonadota</taxon>
        <taxon>Alphaproteobacteria</taxon>
        <taxon>Rhodobacterales</taxon>
        <taxon>Paracoccaceae</taxon>
        <taxon>Acidimangrovimonas</taxon>
    </lineage>
</organism>
<evidence type="ECO:0000313" key="2">
    <source>
        <dbReference type="Proteomes" id="UP001595443"/>
    </source>
</evidence>
<keyword evidence="2" id="KW-1185">Reference proteome</keyword>
<dbReference type="Proteomes" id="UP001595443">
    <property type="component" value="Unassembled WGS sequence"/>
</dbReference>
<dbReference type="EMBL" id="JBHRSK010000016">
    <property type="protein sequence ID" value="MFC2969905.1"/>
    <property type="molecule type" value="Genomic_DNA"/>
</dbReference>
<protein>
    <submittedName>
        <fullName evidence="1">Uncharacterized protein</fullName>
    </submittedName>
</protein>
<dbReference type="RefSeq" id="WP_377834665.1">
    <property type="nucleotide sequence ID" value="NZ_JBHRSK010000016.1"/>
</dbReference>
<sequence>MARAPGCITQKELCARNPTTQFTLQNSYKWMKGRSQPRSGEVYRDWALLLDLDQSAQFLSDCSPDVFTSLVSARYGLDPAGSGAPSAPAPASDPAAMFRGDYACCSSAWPKAARGRRIRGALPISPDADGTLRASYEERVSGGTLHYSGPVRVAKRMLSMTLSDTRPDTRQGHALFLNFPPPLPPVTVLTGLLAGSAYQDFETRPTASRILCVRSLQPAGAIARDNRYIDRCSETIDRDLESLGYDLGPEREIGALCREFLTTPGTGGRLEVPLS</sequence>
<comment type="caution">
    <text evidence="1">The sequence shown here is derived from an EMBL/GenBank/DDBJ whole genome shotgun (WGS) entry which is preliminary data.</text>
</comment>
<reference evidence="2" key="1">
    <citation type="journal article" date="2019" name="Int. J. Syst. Evol. Microbiol.">
        <title>The Global Catalogue of Microorganisms (GCM) 10K type strain sequencing project: providing services to taxonomists for standard genome sequencing and annotation.</title>
        <authorList>
            <consortium name="The Broad Institute Genomics Platform"/>
            <consortium name="The Broad Institute Genome Sequencing Center for Infectious Disease"/>
            <person name="Wu L."/>
            <person name="Ma J."/>
        </authorList>
    </citation>
    <scope>NUCLEOTIDE SEQUENCE [LARGE SCALE GENOMIC DNA]</scope>
    <source>
        <strain evidence="2">KCTC 62192</strain>
    </source>
</reference>
<proteinExistence type="predicted"/>
<evidence type="ECO:0000313" key="1">
    <source>
        <dbReference type="EMBL" id="MFC2969905.1"/>
    </source>
</evidence>
<gene>
    <name evidence="1" type="ORF">ACFOES_17545</name>
</gene>
<name>A0ABV7AKX2_9RHOB</name>
<accession>A0ABV7AKX2</accession>